<evidence type="ECO:0000256" key="3">
    <source>
        <dbReference type="ARBA" id="ARBA00022801"/>
    </source>
</evidence>
<dbReference type="Pfam" id="PF00135">
    <property type="entry name" value="COesterase"/>
    <property type="match status" value="1"/>
</dbReference>
<sequence length="595" mass="68906">MTKLLTLFSFALLLFQQISTNYGDQKKSIVELRIRDGMIRGYESVMLGKRVRSFLNVPFAEPPVGDNRFRPPIPKKPWKDVIDATILSPACYQGRDTYNETFWGSEMWNPNTPVQEDCLRLNIWTPADADNLTTMVWLFGGGYYSGSPSLILYDGKAMAVTSNVVVVNINYRLGPFGYLYFDHNDVPGNMGMLDQQLALIWIRDNIISFGGNPSQVTLFGESAGAASIVAHLIAPGSQGLFKRGILQSGSLDNKWSLDSPQHAMNKSIALARHHGCEMEKIIDTIKCLKSISAAKLIDGMWNNLAFLEFPFVIVSKDRNFFKEYDALKALRNRNHNMDVDLMIGINHDEGNYWNIYSLPQYFDKPEQPLLNQDDFLDCINIAFKEQSKLVRQAAAFTYMDRQCSNISQKNKFYAEQVNQMVGDYFFTCDSIWLAEHMKNGSGKIYVYYFDQRSSANPWPKWAGVMHGYEIEFVFGVPLYNRTATYTNQERIFSGKILKYWTNFANYGEPDFGDKNHNRWPEYRETEKWMYLRADTQNNHFIERRKKEECELWRNVKDLEFTNYLRENSSARQWKSSYGFTLVVFLLLLTIQTIRW</sequence>
<accession>A0A8J2M1X7</accession>
<feature type="domain" description="Carboxylesterase type B" evidence="9">
    <location>
        <begin position="32"/>
        <end position="552"/>
    </location>
</feature>
<keyword evidence="11" id="KW-1185">Reference proteome</keyword>
<evidence type="ECO:0000256" key="4">
    <source>
        <dbReference type="ARBA" id="ARBA00022867"/>
    </source>
</evidence>
<dbReference type="Gene3D" id="3.40.50.1820">
    <property type="entry name" value="alpha/beta hydrolase"/>
    <property type="match status" value="1"/>
</dbReference>
<dbReference type="GO" id="GO:0019695">
    <property type="term" value="P:choline metabolic process"/>
    <property type="evidence" value="ECO:0007669"/>
    <property type="project" value="TreeGrafter"/>
</dbReference>
<dbReference type="PRINTS" id="PR00878">
    <property type="entry name" value="CHOLNESTRASE"/>
</dbReference>
<dbReference type="InterPro" id="IPR050654">
    <property type="entry name" value="AChE-related_enzymes"/>
</dbReference>
<dbReference type="OrthoDB" id="19653at2759"/>
<dbReference type="SUPFAM" id="SSF53474">
    <property type="entry name" value="alpha/beta-Hydrolases"/>
    <property type="match status" value="1"/>
</dbReference>
<dbReference type="GO" id="GO:0003990">
    <property type="term" value="F:acetylcholinesterase activity"/>
    <property type="evidence" value="ECO:0007669"/>
    <property type="project" value="UniProtKB-EC"/>
</dbReference>
<protein>
    <recommendedName>
        <fullName evidence="8">Carboxylic ester hydrolase</fullName>
        <ecNumber evidence="8">3.1.1.-</ecNumber>
    </recommendedName>
</protein>
<evidence type="ECO:0000256" key="1">
    <source>
        <dbReference type="ARBA" id="ARBA00005964"/>
    </source>
</evidence>
<dbReference type="Proteomes" id="UP000746747">
    <property type="component" value="Unassembled WGS sequence"/>
</dbReference>
<proteinExistence type="inferred from homology"/>
<evidence type="ECO:0000256" key="5">
    <source>
        <dbReference type="ARBA" id="ARBA00023157"/>
    </source>
</evidence>
<feature type="active site" description="Acyl-ester intermediate" evidence="7">
    <location>
        <position position="222"/>
    </location>
</feature>
<dbReference type="InterPro" id="IPR002018">
    <property type="entry name" value="CarbesteraseB"/>
</dbReference>
<dbReference type="PANTHER" id="PTHR43918:SF4">
    <property type="entry name" value="CARBOXYLIC ESTER HYDROLASE"/>
    <property type="match status" value="1"/>
</dbReference>
<comment type="caution">
    <text evidence="10">The sequence shown here is derived from an EMBL/GenBank/DDBJ whole genome shotgun (WGS) entry which is preliminary data.</text>
</comment>
<dbReference type="EMBL" id="CAKAEH010001617">
    <property type="protein sequence ID" value="CAG9538046.1"/>
    <property type="molecule type" value="Genomic_DNA"/>
</dbReference>
<evidence type="ECO:0000256" key="7">
    <source>
        <dbReference type="PIRSR" id="PIRSR600997-1"/>
    </source>
</evidence>
<dbReference type="AlphaFoldDB" id="A0A8J2M1X7"/>
<keyword evidence="4" id="KW-0531">Neurotransmitter degradation</keyword>
<dbReference type="GO" id="GO:0005886">
    <property type="term" value="C:plasma membrane"/>
    <property type="evidence" value="ECO:0007669"/>
    <property type="project" value="TreeGrafter"/>
</dbReference>
<keyword evidence="5" id="KW-1015">Disulfide bond</keyword>
<dbReference type="GO" id="GO:0005615">
    <property type="term" value="C:extracellular space"/>
    <property type="evidence" value="ECO:0007669"/>
    <property type="project" value="TreeGrafter"/>
</dbReference>
<name>A0A8J2M1X7_9BILA</name>
<dbReference type="GO" id="GO:0006581">
    <property type="term" value="P:acetylcholine catabolic process"/>
    <property type="evidence" value="ECO:0007669"/>
    <property type="project" value="TreeGrafter"/>
</dbReference>
<evidence type="ECO:0000313" key="11">
    <source>
        <dbReference type="Proteomes" id="UP000746747"/>
    </source>
</evidence>
<dbReference type="InterPro" id="IPR000997">
    <property type="entry name" value="Cholinesterase"/>
</dbReference>
<comment type="similarity">
    <text evidence="1 8">Belongs to the type-B carboxylesterase/lipase family.</text>
</comment>
<evidence type="ECO:0000313" key="10">
    <source>
        <dbReference type="EMBL" id="CAG9538046.1"/>
    </source>
</evidence>
<feature type="chain" id="PRO_5035342589" description="Carboxylic ester hydrolase" evidence="8">
    <location>
        <begin position="21"/>
        <end position="595"/>
    </location>
</feature>
<evidence type="ECO:0000256" key="8">
    <source>
        <dbReference type="RuleBase" id="RU361235"/>
    </source>
</evidence>
<dbReference type="EC" id="3.1.1.-" evidence="8"/>
<feature type="active site" description="Charge relay system" evidence="7">
    <location>
        <position position="349"/>
    </location>
</feature>
<dbReference type="InterPro" id="IPR029058">
    <property type="entry name" value="AB_hydrolase_fold"/>
</dbReference>
<evidence type="ECO:0000256" key="6">
    <source>
        <dbReference type="ARBA" id="ARBA00048484"/>
    </source>
</evidence>
<evidence type="ECO:0000259" key="9">
    <source>
        <dbReference type="Pfam" id="PF00135"/>
    </source>
</evidence>
<keyword evidence="8" id="KW-0732">Signal</keyword>
<keyword evidence="3 8" id="KW-0378">Hydrolase</keyword>
<evidence type="ECO:0000256" key="2">
    <source>
        <dbReference type="ARBA" id="ARBA00022487"/>
    </source>
</evidence>
<feature type="signal peptide" evidence="8">
    <location>
        <begin position="1"/>
        <end position="20"/>
    </location>
</feature>
<feature type="active site" description="Charge relay system" evidence="7">
    <location>
        <position position="466"/>
    </location>
</feature>
<comment type="catalytic activity">
    <reaction evidence="6">
        <text>acetylcholine + H2O = choline + acetate + H(+)</text>
        <dbReference type="Rhea" id="RHEA:17561"/>
        <dbReference type="ChEBI" id="CHEBI:15354"/>
        <dbReference type="ChEBI" id="CHEBI:15355"/>
        <dbReference type="ChEBI" id="CHEBI:15377"/>
        <dbReference type="ChEBI" id="CHEBI:15378"/>
        <dbReference type="ChEBI" id="CHEBI:30089"/>
        <dbReference type="EC" id="3.1.1.7"/>
    </reaction>
</comment>
<dbReference type="PANTHER" id="PTHR43918">
    <property type="entry name" value="ACETYLCHOLINESTERASE"/>
    <property type="match status" value="1"/>
</dbReference>
<dbReference type="InterPro" id="IPR019826">
    <property type="entry name" value="Carboxylesterase_B_AS"/>
</dbReference>
<dbReference type="FunFam" id="3.40.50.1820:FF:000029">
    <property type="entry name" value="Acetylcholinesterase"/>
    <property type="match status" value="1"/>
</dbReference>
<organism evidence="10 11">
    <name type="scientific">Cercopithifilaria johnstoni</name>
    <dbReference type="NCBI Taxonomy" id="2874296"/>
    <lineage>
        <taxon>Eukaryota</taxon>
        <taxon>Metazoa</taxon>
        <taxon>Ecdysozoa</taxon>
        <taxon>Nematoda</taxon>
        <taxon>Chromadorea</taxon>
        <taxon>Rhabditida</taxon>
        <taxon>Spirurina</taxon>
        <taxon>Spiruromorpha</taxon>
        <taxon>Filarioidea</taxon>
        <taxon>Onchocercidae</taxon>
        <taxon>Cercopithifilaria</taxon>
    </lineage>
</organism>
<reference evidence="10" key="1">
    <citation type="submission" date="2021-09" db="EMBL/GenBank/DDBJ databases">
        <authorList>
            <consortium name="Pathogen Informatics"/>
        </authorList>
    </citation>
    <scope>NUCLEOTIDE SEQUENCE</scope>
</reference>
<keyword evidence="2" id="KW-0719">Serine esterase</keyword>
<dbReference type="PROSITE" id="PS00122">
    <property type="entry name" value="CARBOXYLESTERASE_B_1"/>
    <property type="match status" value="1"/>
</dbReference>
<gene>
    <name evidence="10" type="ORF">CJOHNSTONI_LOCUS7797</name>
</gene>